<feature type="non-terminal residue" evidence="2">
    <location>
        <position position="175"/>
    </location>
</feature>
<feature type="compositionally biased region" description="Polar residues" evidence="1">
    <location>
        <begin position="110"/>
        <end position="127"/>
    </location>
</feature>
<accession>A0A0A9XD11</accession>
<dbReference type="PANTHER" id="PTHR34239:SF2">
    <property type="entry name" value="TRANSPOSABLE ELEMENT P TRANSPOSASE_THAP9 CONSERVED DOMAIN-CONTAINING PROTEIN"/>
    <property type="match status" value="1"/>
</dbReference>
<protein>
    <submittedName>
        <fullName evidence="2">Major capsid protein</fullName>
    </submittedName>
</protein>
<dbReference type="PANTHER" id="PTHR34239">
    <property type="entry name" value="APPLE DOMAIN-CONTAINING PROTEIN"/>
    <property type="match status" value="1"/>
</dbReference>
<name>A0A0A9XD11_LYGHE</name>
<feature type="non-terminal residue" evidence="2">
    <location>
        <position position="1"/>
    </location>
</feature>
<feature type="compositionally biased region" description="Polar residues" evidence="1">
    <location>
        <begin position="136"/>
        <end position="150"/>
    </location>
</feature>
<feature type="region of interest" description="Disordered" evidence="1">
    <location>
        <begin position="107"/>
        <end position="175"/>
    </location>
</feature>
<dbReference type="EMBL" id="GBHO01028619">
    <property type="protein sequence ID" value="JAG14985.1"/>
    <property type="molecule type" value="Transcribed_RNA"/>
</dbReference>
<dbReference type="AlphaFoldDB" id="A0A0A9XD11"/>
<proteinExistence type="predicted"/>
<evidence type="ECO:0000313" key="2">
    <source>
        <dbReference type="EMBL" id="JAG14985.1"/>
    </source>
</evidence>
<reference evidence="2" key="2">
    <citation type="submission" date="2014-07" db="EMBL/GenBank/DDBJ databases">
        <authorList>
            <person name="Hull J."/>
        </authorList>
    </citation>
    <scope>NUCLEOTIDE SEQUENCE</scope>
</reference>
<gene>
    <name evidence="2" type="primary">42</name>
    <name evidence="2" type="ORF">CM83_105820</name>
</gene>
<evidence type="ECO:0000256" key="1">
    <source>
        <dbReference type="SAM" id="MobiDB-lite"/>
    </source>
</evidence>
<reference evidence="2" key="1">
    <citation type="journal article" date="2014" name="PLoS ONE">
        <title>Transcriptome-Based Identification of ABC Transporters in the Western Tarnished Plant Bug Lygus hesperus.</title>
        <authorList>
            <person name="Hull J.J."/>
            <person name="Chaney K."/>
            <person name="Geib S.M."/>
            <person name="Fabrick J.A."/>
            <person name="Brent C.S."/>
            <person name="Walsh D."/>
            <person name="Lavine L.C."/>
        </authorList>
    </citation>
    <scope>NUCLEOTIDE SEQUENCE</scope>
</reference>
<organism evidence="2">
    <name type="scientific">Lygus hesperus</name>
    <name type="common">Western plant bug</name>
    <dbReference type="NCBI Taxonomy" id="30085"/>
    <lineage>
        <taxon>Eukaryota</taxon>
        <taxon>Metazoa</taxon>
        <taxon>Ecdysozoa</taxon>
        <taxon>Arthropoda</taxon>
        <taxon>Hexapoda</taxon>
        <taxon>Insecta</taxon>
        <taxon>Pterygota</taxon>
        <taxon>Neoptera</taxon>
        <taxon>Paraneoptera</taxon>
        <taxon>Hemiptera</taxon>
        <taxon>Heteroptera</taxon>
        <taxon>Panheteroptera</taxon>
        <taxon>Cimicomorpha</taxon>
        <taxon>Miridae</taxon>
        <taxon>Mirini</taxon>
        <taxon>Lygus</taxon>
    </lineage>
</organism>
<sequence>QNKRAVQERLSHGLCALGKAINTCLNNPQLIDDSIREDFISYMWDSSRIFASTFHRLSIGRRTAILPFLDKKVKQVTQDVPPTEHLFGDNVYEKIKTAQTMETSAKIFKPSTSQQPSQNNYRKVSSGQNGGAASRNYGQGTSAKNLNGSRPSYPRRGGKGQYAARRPQQQYHKQT</sequence>